<name>A0ABZ0D216_9BURK</name>
<reference evidence="2 3" key="1">
    <citation type="submission" date="2023-10" db="EMBL/GenBank/DDBJ databases">
        <title>Bacteria for the degradation of biodegradable plastic PBAT(Polybutylene adipate terephthalate).</title>
        <authorList>
            <person name="Weon H.-Y."/>
            <person name="Yeon J."/>
        </authorList>
    </citation>
    <scope>NUCLEOTIDE SEQUENCE [LARGE SCALE GENOMIC DNA]</scope>
    <source>
        <strain evidence="2 3">SBD 7-3</strain>
        <plasmid evidence="2 3">unnamed1</plasmid>
    </source>
</reference>
<proteinExistence type="predicted"/>
<keyword evidence="2" id="KW-0378">Hydrolase</keyword>
<sequence length="277" mass="30705">MKTNTFIQEQHSIVVDGVEIEYQHTPPLGSAATVVFLPGLFAGGWMWQPQAEHITSLGYGALSIVEPYAKLALGAEPINRFRAALELLLERHDIERPLLCGNSLGGLVAIDYGVNGARDSYVLGSGVPGIGKITLPGIGVNRTPTDADMRTMLEGIFHDHNNIKPEMIPLVASCFDQKHFKNLIKYLLDVRKYPIIDATAALKGRLTLVWGAQDLITPTNLWRETFKSQIERGDMDFVQIEACGHSPMLEDAPAFNKQLEAICERHMPMERQELFVA</sequence>
<keyword evidence="3" id="KW-1185">Reference proteome</keyword>
<dbReference type="EMBL" id="CP136337">
    <property type="protein sequence ID" value="WOB11224.1"/>
    <property type="molecule type" value="Genomic_DNA"/>
</dbReference>
<gene>
    <name evidence="2" type="ORF">RXV79_26700</name>
</gene>
<organism evidence="2 3">
    <name type="scientific">Piscinibacter gummiphilus</name>
    <dbReference type="NCBI Taxonomy" id="946333"/>
    <lineage>
        <taxon>Bacteria</taxon>
        <taxon>Pseudomonadati</taxon>
        <taxon>Pseudomonadota</taxon>
        <taxon>Betaproteobacteria</taxon>
        <taxon>Burkholderiales</taxon>
        <taxon>Sphaerotilaceae</taxon>
        <taxon>Piscinibacter</taxon>
    </lineage>
</organism>
<dbReference type="RefSeq" id="WP_316704422.1">
    <property type="nucleotide sequence ID" value="NZ_CP136337.1"/>
</dbReference>
<dbReference type="SUPFAM" id="SSF53474">
    <property type="entry name" value="alpha/beta-Hydrolases"/>
    <property type="match status" value="1"/>
</dbReference>
<dbReference type="InterPro" id="IPR000073">
    <property type="entry name" value="AB_hydrolase_1"/>
</dbReference>
<accession>A0ABZ0D216</accession>
<protein>
    <submittedName>
        <fullName evidence="2">Alpha/beta hydrolase</fullName>
    </submittedName>
</protein>
<dbReference type="GO" id="GO:0016787">
    <property type="term" value="F:hydrolase activity"/>
    <property type="evidence" value="ECO:0007669"/>
    <property type="project" value="UniProtKB-KW"/>
</dbReference>
<evidence type="ECO:0000259" key="1">
    <source>
        <dbReference type="Pfam" id="PF12697"/>
    </source>
</evidence>
<dbReference type="Proteomes" id="UP001303946">
    <property type="component" value="Plasmid unnamed1"/>
</dbReference>
<dbReference type="Gene3D" id="3.40.50.1820">
    <property type="entry name" value="alpha/beta hydrolase"/>
    <property type="match status" value="1"/>
</dbReference>
<dbReference type="InterPro" id="IPR029058">
    <property type="entry name" value="AB_hydrolase_fold"/>
</dbReference>
<geneLocation type="plasmid" evidence="2 3">
    <name>unnamed1</name>
</geneLocation>
<keyword evidence="2" id="KW-0614">Plasmid</keyword>
<dbReference type="Pfam" id="PF12697">
    <property type="entry name" value="Abhydrolase_6"/>
    <property type="match status" value="1"/>
</dbReference>
<evidence type="ECO:0000313" key="2">
    <source>
        <dbReference type="EMBL" id="WOB11224.1"/>
    </source>
</evidence>
<evidence type="ECO:0000313" key="3">
    <source>
        <dbReference type="Proteomes" id="UP001303946"/>
    </source>
</evidence>
<feature type="domain" description="AB hydrolase-1" evidence="1">
    <location>
        <begin position="34"/>
        <end position="255"/>
    </location>
</feature>